<keyword evidence="4" id="KW-1185">Reference proteome</keyword>
<organism evidence="3 4">
    <name type="scientific">Chitinasiproducens palmae</name>
    <dbReference type="NCBI Taxonomy" id="1770053"/>
    <lineage>
        <taxon>Bacteria</taxon>
        <taxon>Pseudomonadati</taxon>
        <taxon>Pseudomonadota</taxon>
        <taxon>Betaproteobacteria</taxon>
        <taxon>Burkholderiales</taxon>
        <taxon>Burkholderiaceae</taxon>
        <taxon>Chitinasiproducens</taxon>
    </lineage>
</organism>
<dbReference type="STRING" id="1770053.SAMN05216551_10537"/>
<evidence type="ECO:0000259" key="2">
    <source>
        <dbReference type="Pfam" id="PF18288"/>
    </source>
</evidence>
<dbReference type="Proteomes" id="UP000243719">
    <property type="component" value="Unassembled WGS sequence"/>
</dbReference>
<accession>A0A1H2PNT3</accession>
<dbReference type="Gene3D" id="3.90.850.10">
    <property type="entry name" value="Fumarylacetoacetase-like, C-terminal domain"/>
    <property type="match status" value="1"/>
</dbReference>
<dbReference type="GO" id="GO:0016787">
    <property type="term" value="F:hydrolase activity"/>
    <property type="evidence" value="ECO:0007669"/>
    <property type="project" value="UniProtKB-KW"/>
</dbReference>
<name>A0A1H2PNT3_9BURK</name>
<protein>
    <submittedName>
        <fullName evidence="3">Fumarylacetoacetate (FAA) hydrolase</fullName>
    </submittedName>
</protein>
<dbReference type="InterPro" id="IPR041072">
    <property type="entry name" value="FAA_hydro_N"/>
</dbReference>
<dbReference type="PANTHER" id="PTHR43211:SF1">
    <property type="entry name" value="BLL6422 PROTEIN"/>
    <property type="match status" value="1"/>
</dbReference>
<evidence type="ECO:0000256" key="1">
    <source>
        <dbReference type="SAM" id="MobiDB-lite"/>
    </source>
</evidence>
<feature type="domain" description="Fumarylacetoacetase N-terminal" evidence="2">
    <location>
        <begin position="10"/>
        <end position="87"/>
    </location>
</feature>
<evidence type="ECO:0000313" key="4">
    <source>
        <dbReference type="Proteomes" id="UP000243719"/>
    </source>
</evidence>
<dbReference type="SUPFAM" id="SSF56529">
    <property type="entry name" value="FAH"/>
    <property type="match status" value="1"/>
</dbReference>
<gene>
    <name evidence="3" type="ORF">SAMN05216551_10537</name>
</gene>
<dbReference type="InterPro" id="IPR036663">
    <property type="entry name" value="Fumarylacetoacetase_C_sf"/>
</dbReference>
<evidence type="ECO:0000313" key="3">
    <source>
        <dbReference type="EMBL" id="SDV48373.1"/>
    </source>
</evidence>
<dbReference type="AlphaFoldDB" id="A0A1H2PNT3"/>
<dbReference type="EMBL" id="FNLO01000005">
    <property type="protein sequence ID" value="SDV48373.1"/>
    <property type="molecule type" value="Genomic_DNA"/>
</dbReference>
<sequence length="370" mass="38803">MRRRTPLHDMKLASLKDGSLDGQLVVVSDDLHTAAFADAVAPTLQRALEDWHFFGPQLQTLYEALNQGRVRRAFEFDARDCHAPLPRAYRVLAADCYADHARVLAEAGEPSGGAEARAPAGRRRAATVPGTSDDLPGHDETLSGDWLAGARAEIVCDRPDASLDCSAYLTAVCDAVPRGASAARALAAVRLLGLACRYAYREGPAGQRDVKIGFSPVFVSPDEFGAAWLDGRLHRTLSMSINGRALGSPDCAAGLTVGAGTLLAAQARQRPLTPGTVYAMGPVAAIGRSHALGSIAGRRAVETITAGAATTPFLVPGDRVALAFAPPERSMSDAVGADARAARGEPDAATARQHVCGLIEHTIVEAESID</sequence>
<proteinExistence type="predicted"/>
<dbReference type="Pfam" id="PF18288">
    <property type="entry name" value="FAA_hydro_N_2"/>
    <property type="match status" value="1"/>
</dbReference>
<feature type="region of interest" description="Disordered" evidence="1">
    <location>
        <begin position="108"/>
        <end position="139"/>
    </location>
</feature>
<dbReference type="PANTHER" id="PTHR43211">
    <property type="entry name" value="FUMARYLACETOACETATE HYDROLASE"/>
    <property type="match status" value="1"/>
</dbReference>
<feature type="compositionally biased region" description="Low complexity" evidence="1">
    <location>
        <begin position="108"/>
        <end position="119"/>
    </location>
</feature>
<reference evidence="4" key="1">
    <citation type="submission" date="2016-09" db="EMBL/GenBank/DDBJ databases">
        <authorList>
            <person name="Varghese N."/>
            <person name="Submissions S."/>
        </authorList>
    </citation>
    <scope>NUCLEOTIDE SEQUENCE [LARGE SCALE GENOMIC DNA]</scope>
    <source>
        <strain evidence="4">JS23</strain>
    </source>
</reference>
<keyword evidence="3" id="KW-0378">Hydrolase</keyword>